<feature type="compositionally biased region" description="Low complexity" evidence="1">
    <location>
        <begin position="191"/>
        <end position="202"/>
    </location>
</feature>
<proteinExistence type="predicted"/>
<sequence>MQAGRFKIGLIVQDDRMVVPADQFKSEENCQEHRPEFKLADIYRPGVTKVFEQIGLADPEIVQDDMIPNRPLCKFMPPEIATVTKSPGKPPVVKLTGAIPVAKTTGVNYFYYRQFEPPVKALKFTIPSLPFHPISCSLSLSLAALVPSPSPTLSCDRDRLGYRRAISGHRRGPSGVRRTPHSKDKVLSQLPFTMPSPSSFSTLHSTHIHPGDKEPQGVKEEEAPAPAPIPDPVPLHQHSLVDQLIESYMTHQQQQHDQDIAWFNAQFNTLAGYFQQPPPPPPSDDQGPSFFYVSEGFEVLIPSILVLEGAKNILEQEKWVNAETVNSSDDLVVVLDVGDVVSSKPVGDVVSYKSLEIIHNDVIETDVGFSTVNHNEFPPINVVPVNAFSDQRQRNSSTVEDGVLFLEGDNSTLDPSGGEMNNEILSDHYICDAYTDTEI</sequence>
<accession>A0A2I0WX62</accession>
<name>A0A2I0WX62_9ASPA</name>
<feature type="region of interest" description="Disordered" evidence="1">
    <location>
        <begin position="166"/>
        <end position="235"/>
    </location>
</feature>
<keyword evidence="3" id="KW-1185">Reference proteome</keyword>
<dbReference type="AlphaFoldDB" id="A0A2I0WX62"/>
<evidence type="ECO:0000313" key="3">
    <source>
        <dbReference type="Proteomes" id="UP000233837"/>
    </source>
</evidence>
<protein>
    <submittedName>
        <fullName evidence="2">Uncharacterized protein</fullName>
    </submittedName>
</protein>
<feature type="compositionally biased region" description="Basic and acidic residues" evidence="1">
    <location>
        <begin position="209"/>
        <end position="222"/>
    </location>
</feature>
<organism evidence="2 3">
    <name type="scientific">Dendrobium catenatum</name>
    <dbReference type="NCBI Taxonomy" id="906689"/>
    <lineage>
        <taxon>Eukaryota</taxon>
        <taxon>Viridiplantae</taxon>
        <taxon>Streptophyta</taxon>
        <taxon>Embryophyta</taxon>
        <taxon>Tracheophyta</taxon>
        <taxon>Spermatophyta</taxon>
        <taxon>Magnoliopsida</taxon>
        <taxon>Liliopsida</taxon>
        <taxon>Asparagales</taxon>
        <taxon>Orchidaceae</taxon>
        <taxon>Epidendroideae</taxon>
        <taxon>Malaxideae</taxon>
        <taxon>Dendrobiinae</taxon>
        <taxon>Dendrobium</taxon>
    </lineage>
</organism>
<reference evidence="2 3" key="2">
    <citation type="journal article" date="2017" name="Nature">
        <title>The Apostasia genome and the evolution of orchids.</title>
        <authorList>
            <person name="Zhang G.Q."/>
            <person name="Liu K.W."/>
            <person name="Li Z."/>
            <person name="Lohaus R."/>
            <person name="Hsiao Y.Y."/>
            <person name="Niu S.C."/>
            <person name="Wang J.Y."/>
            <person name="Lin Y.C."/>
            <person name="Xu Q."/>
            <person name="Chen L.J."/>
            <person name="Yoshida K."/>
            <person name="Fujiwara S."/>
            <person name="Wang Z.W."/>
            <person name="Zhang Y.Q."/>
            <person name="Mitsuda N."/>
            <person name="Wang M."/>
            <person name="Liu G.H."/>
            <person name="Pecoraro L."/>
            <person name="Huang H.X."/>
            <person name="Xiao X.J."/>
            <person name="Lin M."/>
            <person name="Wu X.Y."/>
            <person name="Wu W.L."/>
            <person name="Chen Y.Y."/>
            <person name="Chang S.B."/>
            <person name="Sakamoto S."/>
            <person name="Ohme-Takagi M."/>
            <person name="Yagi M."/>
            <person name="Zeng S.J."/>
            <person name="Shen C.Y."/>
            <person name="Yeh C.M."/>
            <person name="Luo Y.B."/>
            <person name="Tsai W.C."/>
            <person name="Van de Peer Y."/>
            <person name="Liu Z.J."/>
        </authorList>
    </citation>
    <scope>NUCLEOTIDE SEQUENCE [LARGE SCALE GENOMIC DNA]</scope>
    <source>
        <tissue evidence="2">The whole plant</tissue>
    </source>
</reference>
<dbReference type="Proteomes" id="UP000233837">
    <property type="component" value="Unassembled WGS sequence"/>
</dbReference>
<reference evidence="2 3" key="1">
    <citation type="journal article" date="2016" name="Sci. Rep.">
        <title>The Dendrobium catenatum Lindl. genome sequence provides insights into polysaccharide synthase, floral development and adaptive evolution.</title>
        <authorList>
            <person name="Zhang G.Q."/>
            <person name="Xu Q."/>
            <person name="Bian C."/>
            <person name="Tsai W.C."/>
            <person name="Yeh C.M."/>
            <person name="Liu K.W."/>
            <person name="Yoshida K."/>
            <person name="Zhang L.S."/>
            <person name="Chang S.B."/>
            <person name="Chen F."/>
            <person name="Shi Y."/>
            <person name="Su Y.Y."/>
            <person name="Zhang Y.Q."/>
            <person name="Chen L.J."/>
            <person name="Yin Y."/>
            <person name="Lin M."/>
            <person name="Huang H."/>
            <person name="Deng H."/>
            <person name="Wang Z.W."/>
            <person name="Zhu S.L."/>
            <person name="Zhao X."/>
            <person name="Deng C."/>
            <person name="Niu S.C."/>
            <person name="Huang J."/>
            <person name="Wang M."/>
            <person name="Liu G.H."/>
            <person name="Yang H.J."/>
            <person name="Xiao X.J."/>
            <person name="Hsiao Y.Y."/>
            <person name="Wu W.L."/>
            <person name="Chen Y.Y."/>
            <person name="Mitsuda N."/>
            <person name="Ohme-Takagi M."/>
            <person name="Luo Y.B."/>
            <person name="Van de Peer Y."/>
            <person name="Liu Z.J."/>
        </authorList>
    </citation>
    <scope>NUCLEOTIDE SEQUENCE [LARGE SCALE GENOMIC DNA]</scope>
    <source>
        <tissue evidence="2">The whole plant</tissue>
    </source>
</reference>
<gene>
    <name evidence="2" type="ORF">MA16_Dca005777</name>
</gene>
<evidence type="ECO:0000313" key="2">
    <source>
        <dbReference type="EMBL" id="PKU80246.1"/>
    </source>
</evidence>
<dbReference type="EMBL" id="KZ502363">
    <property type="protein sequence ID" value="PKU80246.1"/>
    <property type="molecule type" value="Genomic_DNA"/>
</dbReference>
<evidence type="ECO:0000256" key="1">
    <source>
        <dbReference type="SAM" id="MobiDB-lite"/>
    </source>
</evidence>